<dbReference type="SUPFAM" id="SSF54862">
    <property type="entry name" value="4Fe-4S ferredoxins"/>
    <property type="match status" value="1"/>
</dbReference>
<evidence type="ECO:0000313" key="3">
    <source>
        <dbReference type="Proteomes" id="UP001157733"/>
    </source>
</evidence>
<keyword evidence="3" id="KW-1185">Reference proteome</keyword>
<dbReference type="GO" id="GO:0019164">
    <property type="term" value="F:pyruvate synthase activity"/>
    <property type="evidence" value="ECO:0007669"/>
    <property type="project" value="UniProtKB-EC"/>
</dbReference>
<feature type="domain" description="4Fe-4S ferredoxin-type" evidence="1">
    <location>
        <begin position="3"/>
        <end position="36"/>
    </location>
</feature>
<dbReference type="EMBL" id="OX336137">
    <property type="protein sequence ID" value="CAI2717317.1"/>
    <property type="molecule type" value="Genomic_DNA"/>
</dbReference>
<feature type="domain" description="4Fe-4S ferredoxin-type" evidence="1">
    <location>
        <begin position="38"/>
        <end position="68"/>
    </location>
</feature>
<dbReference type="RefSeq" id="WP_282010266.1">
    <property type="nucleotide sequence ID" value="NZ_OX336137.1"/>
</dbReference>
<dbReference type="Pfam" id="PF14697">
    <property type="entry name" value="Fer4_21"/>
    <property type="match status" value="1"/>
</dbReference>
<dbReference type="Gene3D" id="3.30.70.20">
    <property type="match status" value="1"/>
</dbReference>
<keyword evidence="2" id="KW-0560">Oxidoreductase</keyword>
<proteinExistence type="predicted"/>
<dbReference type="InterPro" id="IPR017896">
    <property type="entry name" value="4Fe4S_Fe-S-bd"/>
</dbReference>
<dbReference type="PROSITE" id="PS51379">
    <property type="entry name" value="4FE4S_FER_2"/>
    <property type="match status" value="2"/>
</dbReference>
<dbReference type="Proteomes" id="UP001157733">
    <property type="component" value="Chromosome"/>
</dbReference>
<evidence type="ECO:0000259" key="1">
    <source>
        <dbReference type="PROSITE" id="PS51379"/>
    </source>
</evidence>
<protein>
    <submittedName>
        <fullName evidence="2">Pyruvate:ferredoxin oxidoreductase, epsilon subunit</fullName>
        <ecNumber evidence="2">1.2.7.1</ecNumber>
    </submittedName>
</protein>
<sequence>MYNVAYVHDDKCIAEKGCRLCIMYCPEADCIKLDQEKMKAVVITHRCKGCDLCKVVCSTHNAISMHPVDSKSGKIILEAEEGQTAGLGQAYAG</sequence>
<reference evidence="2 3" key="1">
    <citation type="submission" date="2022-09" db="EMBL/GenBank/DDBJ databases">
        <authorList>
            <person name="Kop L."/>
        </authorList>
    </citation>
    <scope>NUCLEOTIDE SEQUENCE [LARGE SCALE GENOMIC DNA]</scope>
    <source>
        <strain evidence="2 3">347</strain>
    </source>
</reference>
<evidence type="ECO:0000313" key="2">
    <source>
        <dbReference type="EMBL" id="CAI2717317.1"/>
    </source>
</evidence>
<name>A0ABN8VTV8_9BACT</name>
<keyword evidence="2" id="KW-0670">Pyruvate</keyword>
<organism evidence="2 3">
    <name type="scientific">Nitrospina watsonii</name>
    <dbReference type="NCBI Taxonomy" id="1323948"/>
    <lineage>
        <taxon>Bacteria</taxon>
        <taxon>Pseudomonadati</taxon>
        <taxon>Nitrospinota/Tectimicrobiota group</taxon>
        <taxon>Nitrospinota</taxon>
        <taxon>Nitrospinia</taxon>
        <taxon>Nitrospinales</taxon>
        <taxon>Nitrospinaceae</taxon>
        <taxon>Nitrospina</taxon>
    </lineage>
</organism>
<dbReference type="EC" id="1.2.7.1" evidence="2"/>
<accession>A0ABN8VTV8</accession>
<gene>
    <name evidence="2" type="ORF">NSPWAT_0458</name>
</gene>